<feature type="transmembrane region" description="Helical" evidence="1">
    <location>
        <begin position="32"/>
        <end position="51"/>
    </location>
</feature>
<sequence length="134" mass="15347">MKIKNHSGYELLVTRVFDALAEERELMRKIRITVVSLLVLLVVLLLLMPLADVMAWLPLMMGEVAREHYGWIYWLSRGMYMFGYLGISLSYFAFCSMCHHELPHDPVTRRNSFIFARIGVALYGTGLALCFIGG</sequence>
<evidence type="ECO:0000256" key="1">
    <source>
        <dbReference type="SAM" id="Phobius"/>
    </source>
</evidence>
<protein>
    <submittedName>
        <fullName evidence="2">Uncharacterized protein</fullName>
    </submittedName>
</protein>
<reference evidence="2 3" key="1">
    <citation type="journal article" date="2016" name="Nat. Commun.">
        <title>Thousands of microbial genomes shed light on interconnected biogeochemical processes in an aquifer system.</title>
        <authorList>
            <person name="Anantharaman K."/>
            <person name="Brown C.T."/>
            <person name="Hug L.A."/>
            <person name="Sharon I."/>
            <person name="Castelle C.J."/>
            <person name="Probst A.J."/>
            <person name="Thomas B.C."/>
            <person name="Singh A."/>
            <person name="Wilkins M.J."/>
            <person name="Karaoz U."/>
            <person name="Brodie E.L."/>
            <person name="Williams K.H."/>
            <person name="Hubbard S.S."/>
            <person name="Banfield J.F."/>
        </authorList>
    </citation>
    <scope>NUCLEOTIDE SEQUENCE [LARGE SCALE GENOMIC DNA]</scope>
</reference>
<evidence type="ECO:0000313" key="2">
    <source>
        <dbReference type="EMBL" id="OGL81543.1"/>
    </source>
</evidence>
<comment type="caution">
    <text evidence="2">The sequence shown here is derived from an EMBL/GenBank/DDBJ whole genome shotgun (WGS) entry which is preliminary data.</text>
</comment>
<evidence type="ECO:0000313" key="3">
    <source>
        <dbReference type="Proteomes" id="UP000176846"/>
    </source>
</evidence>
<feature type="transmembrane region" description="Helical" evidence="1">
    <location>
        <begin position="114"/>
        <end position="133"/>
    </location>
</feature>
<keyword evidence="1" id="KW-0472">Membrane</keyword>
<gene>
    <name evidence="2" type="ORF">A2936_01740</name>
</gene>
<dbReference type="AlphaFoldDB" id="A0A1F7UTB2"/>
<feature type="transmembrane region" description="Helical" evidence="1">
    <location>
        <begin position="71"/>
        <end position="94"/>
    </location>
</feature>
<name>A0A1F7UTB2_9BACT</name>
<keyword evidence="1" id="KW-0812">Transmembrane</keyword>
<organism evidence="2 3">
    <name type="scientific">Candidatus Uhrbacteria bacterium RIFCSPLOWO2_01_FULL_47_25</name>
    <dbReference type="NCBI Taxonomy" id="1802402"/>
    <lineage>
        <taxon>Bacteria</taxon>
        <taxon>Candidatus Uhriibacteriota</taxon>
    </lineage>
</organism>
<dbReference type="Proteomes" id="UP000176846">
    <property type="component" value="Unassembled WGS sequence"/>
</dbReference>
<keyword evidence="1" id="KW-1133">Transmembrane helix</keyword>
<dbReference type="EMBL" id="MGEK01000027">
    <property type="protein sequence ID" value="OGL81543.1"/>
    <property type="molecule type" value="Genomic_DNA"/>
</dbReference>
<accession>A0A1F7UTB2</accession>
<proteinExistence type="predicted"/>